<keyword evidence="2" id="KW-1133">Transmembrane helix</keyword>
<organism evidence="3 4">
    <name type="scientific">Xanthobacter autotrophicus</name>
    <dbReference type="NCBI Taxonomy" id="280"/>
    <lineage>
        <taxon>Bacteria</taxon>
        <taxon>Pseudomonadati</taxon>
        <taxon>Pseudomonadota</taxon>
        <taxon>Alphaproteobacteria</taxon>
        <taxon>Hyphomicrobiales</taxon>
        <taxon>Xanthobacteraceae</taxon>
        <taxon>Xanthobacter</taxon>
    </lineage>
</organism>
<evidence type="ECO:0000256" key="2">
    <source>
        <dbReference type="SAM" id="Phobius"/>
    </source>
</evidence>
<proteinExistence type="predicted"/>
<gene>
    <name evidence="3" type="ORF">FBQ73_19505</name>
</gene>
<evidence type="ECO:0000313" key="4">
    <source>
        <dbReference type="Proteomes" id="UP000305131"/>
    </source>
</evidence>
<comment type="caution">
    <text evidence="3">The sequence shown here is derived from an EMBL/GenBank/DDBJ whole genome shotgun (WGS) entry which is preliminary data.</text>
</comment>
<sequence length="116" mass="12109">MSAGDQTGGDPAPPRPAVPAAAQAHAPSERGPRPQILLALFATGVLAFNFPLLMVWDAEATVFGLPLLPVALFAIWAALIAALAVASERRPKVTPQIWPPILPPRDGVQQPPAEAP</sequence>
<feature type="transmembrane region" description="Helical" evidence="2">
    <location>
        <begin position="62"/>
        <end position="86"/>
    </location>
</feature>
<keyword evidence="2" id="KW-0472">Membrane</keyword>
<evidence type="ECO:0000256" key="1">
    <source>
        <dbReference type="SAM" id="MobiDB-lite"/>
    </source>
</evidence>
<feature type="region of interest" description="Disordered" evidence="1">
    <location>
        <begin position="1"/>
        <end position="30"/>
    </location>
</feature>
<dbReference type="AlphaFoldDB" id="A0A6C1KA17"/>
<evidence type="ECO:0000313" key="3">
    <source>
        <dbReference type="EMBL" id="TLX41118.1"/>
    </source>
</evidence>
<feature type="transmembrane region" description="Helical" evidence="2">
    <location>
        <begin position="36"/>
        <end position="56"/>
    </location>
</feature>
<feature type="region of interest" description="Disordered" evidence="1">
    <location>
        <begin position="92"/>
        <end position="116"/>
    </location>
</feature>
<protein>
    <submittedName>
        <fullName evidence="3">Uncharacterized protein</fullName>
    </submittedName>
</protein>
<keyword evidence="2" id="KW-0812">Transmembrane</keyword>
<dbReference type="GeneID" id="95775642"/>
<dbReference type="Proteomes" id="UP000305131">
    <property type="component" value="Unassembled WGS sequence"/>
</dbReference>
<reference evidence="3 4" key="1">
    <citation type="submission" date="2019-05" db="EMBL/GenBank/DDBJ databases">
        <authorList>
            <person name="Zhou X."/>
        </authorList>
    </citation>
    <scope>NUCLEOTIDE SEQUENCE [LARGE SCALE GENOMIC DNA]</scope>
    <source>
        <strain evidence="3 4">DSM 432</strain>
    </source>
</reference>
<dbReference type="EMBL" id="VAUP01000038">
    <property type="protein sequence ID" value="TLX41118.1"/>
    <property type="molecule type" value="Genomic_DNA"/>
</dbReference>
<name>A0A6C1KA17_XANAU</name>
<dbReference type="RefSeq" id="WP_138401162.1">
    <property type="nucleotide sequence ID" value="NZ_JBAFVI010000003.1"/>
</dbReference>
<dbReference type="OrthoDB" id="8456596at2"/>
<accession>A0A6C1KA17</accession>